<keyword evidence="10" id="KW-1185">Reference proteome</keyword>
<evidence type="ECO:0000256" key="2">
    <source>
        <dbReference type="ARBA" id="ARBA00005699"/>
    </source>
</evidence>
<evidence type="ECO:0000256" key="3">
    <source>
        <dbReference type="ARBA" id="ARBA00022448"/>
    </source>
</evidence>
<dbReference type="InterPro" id="IPR006808">
    <property type="entry name" value="ATP_synth_F0_gsu_mt"/>
</dbReference>
<keyword evidence="7" id="KW-0496">Mitochondrion</keyword>
<dbReference type="STRING" id="282301.A0A1I8JRP8"/>
<comment type="similarity">
    <text evidence="2">Belongs to the ATPase g subunit family.</text>
</comment>
<dbReference type="Pfam" id="PF04718">
    <property type="entry name" value="ATP-synt_G"/>
    <property type="match status" value="1"/>
</dbReference>
<dbReference type="GO" id="GO:0015078">
    <property type="term" value="F:proton transmembrane transporter activity"/>
    <property type="evidence" value="ECO:0007669"/>
    <property type="project" value="InterPro"/>
</dbReference>
<dbReference type="AlphaFoldDB" id="A0A1I8JRP8"/>
<keyword evidence="6" id="KW-0406">Ion transport</keyword>
<evidence type="ECO:0000256" key="6">
    <source>
        <dbReference type="ARBA" id="ARBA00023065"/>
    </source>
</evidence>
<evidence type="ECO:0000256" key="9">
    <source>
        <dbReference type="ARBA" id="ARBA00023310"/>
    </source>
</evidence>
<dbReference type="GO" id="GO:0031966">
    <property type="term" value="C:mitochondrial membrane"/>
    <property type="evidence" value="ECO:0007669"/>
    <property type="project" value="UniProtKB-SubCell"/>
</dbReference>
<proteinExistence type="inferred from homology"/>
<evidence type="ECO:0000256" key="8">
    <source>
        <dbReference type="ARBA" id="ARBA00023136"/>
    </source>
</evidence>
<evidence type="ECO:0000256" key="7">
    <source>
        <dbReference type="ARBA" id="ARBA00023128"/>
    </source>
</evidence>
<evidence type="ECO:0000313" key="10">
    <source>
        <dbReference type="Proteomes" id="UP000095280"/>
    </source>
</evidence>
<evidence type="ECO:0000256" key="5">
    <source>
        <dbReference type="ARBA" id="ARBA00022781"/>
    </source>
</evidence>
<evidence type="ECO:0000256" key="4">
    <source>
        <dbReference type="ARBA" id="ARBA00022547"/>
    </source>
</evidence>
<reference evidence="11" key="1">
    <citation type="submission" date="2016-11" db="UniProtKB">
        <authorList>
            <consortium name="WormBaseParasite"/>
        </authorList>
    </citation>
    <scope>IDENTIFICATION</scope>
</reference>
<dbReference type="WBParaSite" id="snap_masked-unitig_42529-processed-gene-0.1-mRNA-1">
    <property type="protein sequence ID" value="snap_masked-unitig_42529-processed-gene-0.1-mRNA-1"/>
    <property type="gene ID" value="snap_masked-unitig_42529-processed-gene-0.1"/>
</dbReference>
<protein>
    <submittedName>
        <fullName evidence="11">ATP synthase subunit</fullName>
    </submittedName>
</protein>
<keyword evidence="9" id="KW-0066">ATP synthesis</keyword>
<sequence>MSALVKSVASATQSGIRSAGPKLSKFWRYARVELKPPTPAEVPQISAEFGKLMQAARRQNWRELTVAQCLVSTGVAVEVACWFFFGEIIGRRSIIGYSRVPHGFHVHSL</sequence>
<evidence type="ECO:0000313" key="11">
    <source>
        <dbReference type="WBParaSite" id="snap_masked-unitig_42529-processed-gene-0.1-mRNA-1"/>
    </source>
</evidence>
<organism evidence="10 11">
    <name type="scientific">Macrostomum lignano</name>
    <dbReference type="NCBI Taxonomy" id="282301"/>
    <lineage>
        <taxon>Eukaryota</taxon>
        <taxon>Metazoa</taxon>
        <taxon>Spiralia</taxon>
        <taxon>Lophotrochozoa</taxon>
        <taxon>Platyhelminthes</taxon>
        <taxon>Rhabditophora</taxon>
        <taxon>Macrostomorpha</taxon>
        <taxon>Macrostomida</taxon>
        <taxon>Macrostomidae</taxon>
        <taxon>Macrostomum</taxon>
    </lineage>
</organism>
<dbReference type="OrthoDB" id="437at2759"/>
<evidence type="ECO:0000256" key="1">
    <source>
        <dbReference type="ARBA" id="ARBA00004325"/>
    </source>
</evidence>
<dbReference type="Proteomes" id="UP000095280">
    <property type="component" value="Unplaced"/>
</dbReference>
<dbReference type="GO" id="GO:0015986">
    <property type="term" value="P:proton motive force-driven ATP synthesis"/>
    <property type="evidence" value="ECO:0007669"/>
    <property type="project" value="InterPro"/>
</dbReference>
<dbReference type="PANTHER" id="PTHR12386">
    <property type="entry name" value="ATP SYNTHASE SUBUNIT"/>
    <property type="match status" value="1"/>
</dbReference>
<keyword evidence="3" id="KW-0813">Transport</keyword>
<accession>A0A1I8JRP8</accession>
<comment type="subcellular location">
    <subcellularLocation>
        <location evidence="1">Mitochondrion membrane</location>
    </subcellularLocation>
</comment>
<name>A0A1I8JRP8_9PLAT</name>
<dbReference type="GO" id="GO:0045259">
    <property type="term" value="C:proton-transporting ATP synthase complex"/>
    <property type="evidence" value="ECO:0007669"/>
    <property type="project" value="UniProtKB-KW"/>
</dbReference>
<keyword evidence="8" id="KW-0472">Membrane</keyword>
<keyword evidence="5" id="KW-0375">Hydrogen ion transport</keyword>
<keyword evidence="4" id="KW-0138">CF(0)</keyword>